<dbReference type="InterPro" id="IPR040764">
    <property type="entry name" value="CvfB_WH"/>
</dbReference>
<dbReference type="PIRSF" id="PIRSF012524">
    <property type="entry name" value="YitL_S1"/>
    <property type="match status" value="1"/>
</dbReference>
<gene>
    <name evidence="3" type="ORF">KHM83_03045</name>
</gene>
<dbReference type="Proteomes" id="UP000746471">
    <property type="component" value="Unassembled WGS sequence"/>
</dbReference>
<dbReference type="SMART" id="SM00316">
    <property type="entry name" value="S1"/>
    <property type="match status" value="2"/>
</dbReference>
<dbReference type="PANTHER" id="PTHR37296:SF1">
    <property type="entry name" value="CONSERVED VIRULENCE FACTOR B"/>
    <property type="match status" value="1"/>
</dbReference>
<dbReference type="InterPro" id="IPR036388">
    <property type="entry name" value="WH-like_DNA-bd_sf"/>
</dbReference>
<evidence type="ECO:0000259" key="2">
    <source>
        <dbReference type="PROSITE" id="PS50126"/>
    </source>
</evidence>
<keyword evidence="4" id="KW-1185">Reference proteome</keyword>
<dbReference type="PANTHER" id="PTHR37296">
    <property type="entry name" value="CONSERVED VIRULENCE FACTOR B"/>
    <property type="match status" value="1"/>
</dbReference>
<dbReference type="InterPro" id="IPR048587">
    <property type="entry name" value="CvfB_S1_3rd"/>
</dbReference>
<protein>
    <submittedName>
        <fullName evidence="3">S1 RNA-binding domain-containing protein</fullName>
    </submittedName>
</protein>
<reference evidence="3 4" key="1">
    <citation type="submission" date="2021-05" db="EMBL/GenBank/DDBJ databases">
        <title>Fusibacter ferrireducens sp. nov., an anaerobic, sulfur- and Fe-reducing bacterium isolated from the mangrove sediment.</title>
        <authorList>
            <person name="Qiu D."/>
        </authorList>
    </citation>
    <scope>NUCLEOTIDE SEQUENCE [LARGE SCALE GENOMIC DNA]</scope>
    <source>
        <strain evidence="3 4">DSM 12116</strain>
    </source>
</reference>
<evidence type="ECO:0000313" key="3">
    <source>
        <dbReference type="EMBL" id="MBS7525647.1"/>
    </source>
</evidence>
<dbReference type="InterPro" id="IPR003029">
    <property type="entry name" value="S1_domain"/>
</dbReference>
<dbReference type="Gene3D" id="2.40.50.140">
    <property type="entry name" value="Nucleic acid-binding proteins"/>
    <property type="match status" value="2"/>
</dbReference>
<dbReference type="PROSITE" id="PS50126">
    <property type="entry name" value="S1"/>
    <property type="match status" value="1"/>
</dbReference>
<sequence>MFKLGYMQTAYVNRLTAYGAYISEEPNGEKEILLEGDKKTTLTVDTAIEVFVYQNKSDQMVASLKRPILCVDEIGWLKVVGKVKSGFFLDNQSERDAFMPNDAAKRGVKIGDRVLVKVLLDDRKSLSATMRIYDVLTSMPDAKVGDTVEGVVYDIKSDMGAFIAVSNQYHGFVPKHERYREIVEGAVIQARITKIREDGKVNLSIRQKASEQIHDDEAVILSELEKNNGLLNLSDHSDPEVIKVQLNMSKRAFKRAIGKLYKEGKIELNEASIKLR</sequence>
<dbReference type="InterPro" id="IPR039566">
    <property type="entry name" value="CvfB_S1_st"/>
</dbReference>
<name>A0ABS5PNL8_9FIRM</name>
<dbReference type="Pfam" id="PF21543">
    <property type="entry name" value="CvfB_2nd"/>
    <property type="match status" value="1"/>
</dbReference>
<comment type="similarity">
    <text evidence="1">Belongs to the CvfB family.</text>
</comment>
<evidence type="ECO:0000313" key="4">
    <source>
        <dbReference type="Proteomes" id="UP000746471"/>
    </source>
</evidence>
<dbReference type="Pfam" id="PF17783">
    <property type="entry name" value="WHD_CvfB"/>
    <property type="match status" value="1"/>
</dbReference>
<evidence type="ECO:0000256" key="1">
    <source>
        <dbReference type="PIRNR" id="PIRNR012524"/>
    </source>
</evidence>
<dbReference type="Gene3D" id="1.10.10.10">
    <property type="entry name" value="Winged helix-like DNA-binding domain superfamily/Winged helix DNA-binding domain"/>
    <property type="match status" value="1"/>
</dbReference>
<organism evidence="3 4">
    <name type="scientific">Fusibacter paucivorans</name>
    <dbReference type="NCBI Taxonomy" id="76009"/>
    <lineage>
        <taxon>Bacteria</taxon>
        <taxon>Bacillati</taxon>
        <taxon>Bacillota</taxon>
        <taxon>Clostridia</taxon>
        <taxon>Eubacteriales</taxon>
        <taxon>Eubacteriales Family XII. Incertae Sedis</taxon>
        <taxon>Fusibacter</taxon>
    </lineage>
</organism>
<accession>A0ABS5PNL8</accession>
<dbReference type="Pfam" id="PF13509">
    <property type="entry name" value="S1_2"/>
    <property type="match status" value="2"/>
</dbReference>
<dbReference type="RefSeq" id="WP_213235435.1">
    <property type="nucleotide sequence ID" value="NZ_JAHBCL010000004.1"/>
</dbReference>
<feature type="domain" description="S1 motif" evidence="2">
    <location>
        <begin position="145"/>
        <end position="206"/>
    </location>
</feature>
<dbReference type="SUPFAM" id="SSF50249">
    <property type="entry name" value="Nucleic acid-binding proteins"/>
    <property type="match status" value="1"/>
</dbReference>
<dbReference type="InterPro" id="IPR014464">
    <property type="entry name" value="CvfB_fam"/>
</dbReference>
<dbReference type="InterPro" id="IPR012340">
    <property type="entry name" value="NA-bd_OB-fold"/>
</dbReference>
<proteinExistence type="inferred from homology"/>
<comment type="caution">
    <text evidence="3">The sequence shown here is derived from an EMBL/GenBank/DDBJ whole genome shotgun (WGS) entry which is preliminary data.</text>
</comment>
<dbReference type="EMBL" id="JAHBCL010000004">
    <property type="protein sequence ID" value="MBS7525647.1"/>
    <property type="molecule type" value="Genomic_DNA"/>
</dbReference>